<sequence>MKINHLVYYTILFLFCQSYGFAQEDKDFKFQLEISTDNDAFIIWENFDRYYTYGAGFKLNFKAKRLLGLENLFQDKSAYFFSAGIRSEGYTPTKETFTVQEFSEEGFNFERPFAGLLFGTFNVNYLFKNAFAKAELYLGIMGPSAYSREIQDWIHENITDDDLINGWEFQIPDQAIINFNFSAAQVLYSNNKWFELYADGQARFGNLYIDATPGIGVRLGKFASLGESNVFGNGLVAPRKVKELYLRSSFSATASLFDGTAQGNIFSTDYAYRIDDLSHFHTSMSHGVFYSGNRFSASFDHIFTFGKVNQRVRHIYGRFVFNYRF</sequence>
<accession>A0ABS3T6R1</accession>
<proteinExistence type="predicted"/>
<dbReference type="RefSeq" id="WP_208154920.1">
    <property type="nucleotide sequence ID" value="NZ_JAGEVF010000010.1"/>
</dbReference>
<gene>
    <name evidence="1" type="ORF">J4050_12465</name>
</gene>
<evidence type="ECO:0000313" key="1">
    <source>
        <dbReference type="EMBL" id="MBO3117566.1"/>
    </source>
</evidence>
<dbReference type="EMBL" id="JAGEVF010000010">
    <property type="protein sequence ID" value="MBO3117566.1"/>
    <property type="molecule type" value="Genomic_DNA"/>
</dbReference>
<keyword evidence="2" id="KW-1185">Reference proteome</keyword>
<evidence type="ECO:0000313" key="2">
    <source>
        <dbReference type="Proteomes" id="UP000676776"/>
    </source>
</evidence>
<comment type="caution">
    <text evidence="1">The sequence shown here is derived from an EMBL/GenBank/DDBJ whole genome shotgun (WGS) entry which is preliminary data.</text>
</comment>
<reference evidence="1 2" key="1">
    <citation type="submission" date="2021-03" db="EMBL/GenBank/DDBJ databases">
        <title>Winogradskyella sp. nov., isolated from costal sediment.</title>
        <authorList>
            <person name="Gao C."/>
        </authorList>
    </citation>
    <scope>NUCLEOTIDE SEQUENCE [LARGE SCALE GENOMIC DNA]</scope>
    <source>
        <strain evidence="1 2">DF17</strain>
    </source>
</reference>
<dbReference type="InterPro" id="IPR018707">
    <property type="entry name" value="LpxR"/>
</dbReference>
<protein>
    <submittedName>
        <fullName evidence="1">DUF2219 family protein</fullName>
    </submittedName>
</protein>
<dbReference type="Pfam" id="PF09982">
    <property type="entry name" value="LpxR"/>
    <property type="match status" value="1"/>
</dbReference>
<dbReference type="InterPro" id="IPR037107">
    <property type="entry name" value="Put_OMP_sf"/>
</dbReference>
<name>A0ABS3T6R1_9FLAO</name>
<dbReference type="Proteomes" id="UP000676776">
    <property type="component" value="Unassembled WGS sequence"/>
</dbReference>
<dbReference type="Gene3D" id="2.40.128.140">
    <property type="entry name" value="Outer membrane protein"/>
    <property type="match status" value="1"/>
</dbReference>
<organism evidence="1 2">
    <name type="scientific">Winogradskyella pelagia</name>
    <dbReference type="NCBI Taxonomy" id="2819984"/>
    <lineage>
        <taxon>Bacteria</taxon>
        <taxon>Pseudomonadati</taxon>
        <taxon>Bacteroidota</taxon>
        <taxon>Flavobacteriia</taxon>
        <taxon>Flavobacteriales</taxon>
        <taxon>Flavobacteriaceae</taxon>
        <taxon>Winogradskyella</taxon>
    </lineage>
</organism>